<organism evidence="1 2">
    <name type="scientific">Brassica napus</name>
    <name type="common">Rape</name>
    <dbReference type="NCBI Taxonomy" id="3708"/>
    <lineage>
        <taxon>Eukaryota</taxon>
        <taxon>Viridiplantae</taxon>
        <taxon>Streptophyta</taxon>
        <taxon>Embryophyta</taxon>
        <taxon>Tracheophyta</taxon>
        <taxon>Spermatophyta</taxon>
        <taxon>Magnoliopsida</taxon>
        <taxon>eudicotyledons</taxon>
        <taxon>Gunneridae</taxon>
        <taxon>Pentapetalae</taxon>
        <taxon>rosids</taxon>
        <taxon>malvids</taxon>
        <taxon>Brassicales</taxon>
        <taxon>Brassicaceae</taxon>
        <taxon>Brassiceae</taxon>
        <taxon>Brassica</taxon>
    </lineage>
</organism>
<dbReference type="EMBL" id="JAGKQM010000019">
    <property type="protein sequence ID" value="KAH0856341.1"/>
    <property type="molecule type" value="Genomic_DNA"/>
</dbReference>
<comment type="caution">
    <text evidence="1">The sequence shown here is derived from an EMBL/GenBank/DDBJ whole genome shotgun (WGS) entry which is preliminary data.</text>
</comment>
<name>A0ABQ7XKE5_BRANA</name>
<keyword evidence="2" id="KW-1185">Reference proteome</keyword>
<reference evidence="1 2" key="1">
    <citation type="submission" date="2021-05" db="EMBL/GenBank/DDBJ databases">
        <title>Genome Assembly of Synthetic Allotetraploid Brassica napus Reveals Homoeologous Exchanges between Subgenomes.</title>
        <authorList>
            <person name="Davis J.T."/>
        </authorList>
    </citation>
    <scope>NUCLEOTIDE SEQUENCE [LARGE SCALE GENOMIC DNA]</scope>
    <source>
        <strain evidence="2">cv. Da-Ae</strain>
        <tissue evidence="1">Seedling</tissue>
    </source>
</reference>
<sequence length="70" mass="7383">MDSTRVACGATNPLAALVQLRTNIDNEAASHTLWEALTTTAKPLSLKKTTLTCNKGHVPGSAWSGETMSL</sequence>
<evidence type="ECO:0000313" key="2">
    <source>
        <dbReference type="Proteomes" id="UP000824890"/>
    </source>
</evidence>
<dbReference type="Proteomes" id="UP000824890">
    <property type="component" value="Unassembled WGS sequence"/>
</dbReference>
<protein>
    <submittedName>
        <fullName evidence="1">Uncharacterized protein</fullName>
    </submittedName>
</protein>
<evidence type="ECO:0000313" key="1">
    <source>
        <dbReference type="EMBL" id="KAH0856341.1"/>
    </source>
</evidence>
<proteinExistence type="predicted"/>
<gene>
    <name evidence="1" type="ORF">HID58_084602</name>
</gene>
<accession>A0ABQ7XKE5</accession>